<name>A0A6G9LP99_9CAUD</name>
<dbReference type="Proteomes" id="UP000502113">
    <property type="component" value="Segment"/>
</dbReference>
<evidence type="ECO:0000313" key="2">
    <source>
        <dbReference type="Proteomes" id="UP000502113"/>
    </source>
</evidence>
<keyword evidence="2" id="KW-1185">Reference proteome</keyword>
<sequence length="142" mass="16570">MEKRFIDSYKAGFELFQSASKKIAIFEKYLNEEKNKDLLKLLKNNFTDYGNDYSKILELGSAAHGRMELSRKLSEAYHQQAIALKMIMYPIDEMMEIHGDNDLIRFRETLCESIVDELQLHGDVSETRLMELVAEAMRKNLI</sequence>
<protein>
    <submittedName>
        <fullName evidence="1">Uncharacterized protein</fullName>
    </submittedName>
</protein>
<reference evidence="2" key="1">
    <citation type="submission" date="2020-02" db="EMBL/GenBank/DDBJ databases">
        <authorList>
            <person name="Olsen N.S."/>
            <person name="Forero-Junco L."/>
            <person name="Kot W."/>
            <person name="Hansen L.H."/>
        </authorList>
    </citation>
    <scope>NUCLEOTIDE SEQUENCE [LARGE SCALE GENOMIC DNA]</scope>
</reference>
<organism evidence="1 2">
    <name type="scientific">Enterococcus phage vipetofem</name>
    <dbReference type="NCBI Taxonomy" id="2719594"/>
    <lineage>
        <taxon>Viruses</taxon>
        <taxon>Duplodnaviria</taxon>
        <taxon>Heunggongvirae</taxon>
        <taxon>Uroviricota</taxon>
        <taxon>Caudoviricetes</taxon>
        <taxon>Andrewesvirinae</taxon>
        <taxon>Vipetofemvirus</taxon>
        <taxon>Vipetofemvirus vipetofem</taxon>
    </lineage>
</organism>
<evidence type="ECO:0000313" key="1">
    <source>
        <dbReference type="EMBL" id="QIQ66404.1"/>
    </source>
</evidence>
<proteinExistence type="predicted"/>
<accession>A0A6G9LP99</accession>
<dbReference type="EMBL" id="MT119361">
    <property type="protein sequence ID" value="QIQ66404.1"/>
    <property type="molecule type" value="Genomic_DNA"/>
</dbReference>
<gene>
    <name evidence="1" type="ORF">vipetofem_106</name>
</gene>